<dbReference type="SUPFAM" id="SSF81338">
    <property type="entry name" value="Aquaporin-like"/>
    <property type="match status" value="1"/>
</dbReference>
<dbReference type="GO" id="GO:0005886">
    <property type="term" value="C:plasma membrane"/>
    <property type="evidence" value="ECO:0007669"/>
    <property type="project" value="TreeGrafter"/>
</dbReference>
<protein>
    <recommendedName>
        <fullName evidence="10">Aquaporin</fullName>
    </recommendedName>
</protein>
<feature type="transmembrane region" description="Helical" evidence="7">
    <location>
        <begin position="101"/>
        <end position="122"/>
    </location>
</feature>
<dbReference type="PANTHER" id="PTHR19139">
    <property type="entry name" value="AQUAPORIN TRANSPORTER"/>
    <property type="match status" value="1"/>
</dbReference>
<evidence type="ECO:0000256" key="4">
    <source>
        <dbReference type="ARBA" id="ARBA00022989"/>
    </source>
</evidence>
<dbReference type="AlphaFoldDB" id="A0A292PHD9"/>
<sequence>MAQRRDSMENLHPANIRPISYYDQRPTSYHDQRPPRVIDPSFRLSAFAGRIGGNQQFTISRQDPEFYQIKRDRPDATTEGTWAELCDLRGLLKMEIWKSGFIEFWGSLLNAFASGAAGISLAKYGYLSSHRNNYSPITIATAGALSILFTLPLFIHAAGPASGGHINSMITIATFTAKLAALPRVIVYVFMQNLGGVVGGFLLRAGLGESATLGVIVPGCYWAPDTGITDGQAFVIEFASCCIVLFIAFGVGLDPRQRDIFGPALGPMLIGLAIAIISFITGIMRQGYTGASVEDEAYRYTPVAMNPSRCLGIVSATQTFRGHWVTWAGAIAAACLNGLLYILVPPHHAGPPPKDEELADCKQI</sequence>
<evidence type="ECO:0000256" key="6">
    <source>
        <dbReference type="RuleBase" id="RU000477"/>
    </source>
</evidence>
<feature type="transmembrane region" description="Helical" evidence="7">
    <location>
        <begin position="170"/>
        <end position="191"/>
    </location>
</feature>
<evidence type="ECO:0008006" key="10">
    <source>
        <dbReference type="Google" id="ProtNLM"/>
    </source>
</evidence>
<reference evidence="8" key="1">
    <citation type="submission" date="2015-10" db="EMBL/GenBank/DDBJ databases">
        <authorList>
            <person name="Regsiter A."/>
            <person name="william w."/>
        </authorList>
    </citation>
    <scope>NUCLEOTIDE SEQUENCE</scope>
    <source>
        <strain evidence="8">Montdore</strain>
    </source>
</reference>
<dbReference type="Gene3D" id="1.20.1080.10">
    <property type="entry name" value="Glycerol uptake facilitator protein"/>
    <property type="match status" value="1"/>
</dbReference>
<dbReference type="InterPro" id="IPR000425">
    <property type="entry name" value="MIP"/>
</dbReference>
<feature type="transmembrane region" description="Helical" evidence="7">
    <location>
        <begin position="134"/>
        <end position="158"/>
    </location>
</feature>
<comment type="subcellular location">
    <subcellularLocation>
        <location evidence="1">Membrane</location>
        <topology evidence="1">Multi-pass membrane protein</topology>
    </subcellularLocation>
</comment>
<keyword evidence="9" id="KW-1185">Reference proteome</keyword>
<evidence type="ECO:0000313" key="8">
    <source>
        <dbReference type="EMBL" id="CUS06692.1"/>
    </source>
</evidence>
<keyword evidence="6" id="KW-0813">Transport</keyword>
<keyword evidence="5 7" id="KW-0472">Membrane</keyword>
<dbReference type="InterPro" id="IPR034294">
    <property type="entry name" value="Aquaporin_transptr"/>
</dbReference>
<accession>A0A292PHD9</accession>
<feature type="transmembrane region" description="Helical" evidence="7">
    <location>
        <begin position="233"/>
        <end position="253"/>
    </location>
</feature>
<keyword evidence="4 7" id="KW-1133">Transmembrane helix</keyword>
<dbReference type="GO" id="GO:0015250">
    <property type="term" value="F:water channel activity"/>
    <property type="evidence" value="ECO:0007669"/>
    <property type="project" value="TreeGrafter"/>
</dbReference>
<dbReference type="Proteomes" id="UP001412239">
    <property type="component" value="Unassembled WGS sequence"/>
</dbReference>
<gene>
    <name evidence="8" type="ORF">GSTUAT00009239001</name>
</gene>
<dbReference type="EMBL" id="LN891694">
    <property type="protein sequence ID" value="CUS06692.1"/>
    <property type="molecule type" value="Genomic_DNA"/>
</dbReference>
<keyword evidence="3 6" id="KW-0812">Transmembrane</keyword>
<feature type="transmembrane region" description="Helical" evidence="7">
    <location>
        <begin position="265"/>
        <end position="284"/>
    </location>
</feature>
<evidence type="ECO:0000313" key="9">
    <source>
        <dbReference type="Proteomes" id="UP001412239"/>
    </source>
</evidence>
<dbReference type="PANTHER" id="PTHR19139:SF199">
    <property type="entry name" value="MIP17260P"/>
    <property type="match status" value="1"/>
</dbReference>
<evidence type="ECO:0000256" key="1">
    <source>
        <dbReference type="ARBA" id="ARBA00004141"/>
    </source>
</evidence>
<evidence type="ECO:0000256" key="2">
    <source>
        <dbReference type="ARBA" id="ARBA00006175"/>
    </source>
</evidence>
<name>A0A292PHD9_9PEZI</name>
<dbReference type="Pfam" id="PF00230">
    <property type="entry name" value="MIP"/>
    <property type="match status" value="1"/>
</dbReference>
<evidence type="ECO:0000256" key="5">
    <source>
        <dbReference type="ARBA" id="ARBA00023136"/>
    </source>
</evidence>
<feature type="transmembrane region" description="Helical" evidence="7">
    <location>
        <begin position="324"/>
        <end position="344"/>
    </location>
</feature>
<evidence type="ECO:0000256" key="3">
    <source>
        <dbReference type="ARBA" id="ARBA00022692"/>
    </source>
</evidence>
<comment type="similarity">
    <text evidence="2 6">Belongs to the MIP/aquaporin (TC 1.A.8) family.</text>
</comment>
<proteinExistence type="inferred from homology"/>
<organism evidence="8 9">
    <name type="scientific">Tuber aestivum</name>
    <name type="common">summer truffle</name>
    <dbReference type="NCBI Taxonomy" id="59557"/>
    <lineage>
        <taxon>Eukaryota</taxon>
        <taxon>Fungi</taxon>
        <taxon>Dikarya</taxon>
        <taxon>Ascomycota</taxon>
        <taxon>Pezizomycotina</taxon>
        <taxon>Pezizomycetes</taxon>
        <taxon>Pezizales</taxon>
        <taxon>Tuberaceae</taxon>
        <taxon>Tuber</taxon>
    </lineage>
</organism>
<evidence type="ECO:0000256" key="7">
    <source>
        <dbReference type="SAM" id="Phobius"/>
    </source>
</evidence>
<dbReference type="PRINTS" id="PR00783">
    <property type="entry name" value="MINTRINSICP"/>
</dbReference>
<dbReference type="InterPro" id="IPR023271">
    <property type="entry name" value="Aquaporin-like"/>
</dbReference>